<dbReference type="Pfam" id="PF00571">
    <property type="entry name" value="CBS"/>
    <property type="match status" value="1"/>
</dbReference>
<dbReference type="SUPFAM" id="SSF54631">
    <property type="entry name" value="CBS-domain pair"/>
    <property type="match status" value="1"/>
</dbReference>
<proteinExistence type="predicted"/>
<dbReference type="InterPro" id="IPR000644">
    <property type="entry name" value="CBS_dom"/>
</dbReference>
<dbReference type="InterPro" id="IPR046342">
    <property type="entry name" value="CBS_dom_sf"/>
</dbReference>
<accession>A0A1H3FAH2</accession>
<evidence type="ECO:0000313" key="3">
    <source>
        <dbReference type="Proteomes" id="UP000198647"/>
    </source>
</evidence>
<dbReference type="RefSeq" id="WP_076572187.1">
    <property type="nucleotide sequence ID" value="NZ_FNOS01000003.1"/>
</dbReference>
<name>A0A1H3FAH2_9BACI</name>
<organism evidence="2 3">
    <name type="scientific">Salimicrobium album</name>
    <dbReference type="NCBI Taxonomy" id="50717"/>
    <lineage>
        <taxon>Bacteria</taxon>
        <taxon>Bacillati</taxon>
        <taxon>Bacillota</taxon>
        <taxon>Bacilli</taxon>
        <taxon>Bacillales</taxon>
        <taxon>Bacillaceae</taxon>
        <taxon>Salimicrobium</taxon>
    </lineage>
</organism>
<sequence length="233" mass="26636">MGKNADTFLSAYNRIDQHLNRWKETEDYIPFASLVNYFSKRNAVVKRFQNDLLEFAELRNAIVHNRVMPNYIIAEPHEKTVEHILNIEAELTRPKLVIPAFSRYVQTFHLDDTLASLLAIVKEKEFSQFPVYGNSGFKGLLTPRGITQWLSSHINEEHLNLNGTTIGEVLAVEVRKDHYKFISRKTTVHQAVDMMKGNPSSSFRPEAILITENGTPNEKLLGIITPHHIIGES</sequence>
<keyword evidence="3" id="KW-1185">Reference proteome</keyword>
<feature type="domain" description="CBS" evidence="1">
    <location>
        <begin position="103"/>
        <end position="150"/>
    </location>
</feature>
<protein>
    <submittedName>
        <fullName evidence="2">CBS domain-containing protein</fullName>
    </submittedName>
</protein>
<evidence type="ECO:0000259" key="1">
    <source>
        <dbReference type="Pfam" id="PF00571"/>
    </source>
</evidence>
<dbReference type="EMBL" id="FNOS01000003">
    <property type="protein sequence ID" value="SDX87885.1"/>
    <property type="molecule type" value="Genomic_DNA"/>
</dbReference>
<reference evidence="2 3" key="1">
    <citation type="submission" date="2016-10" db="EMBL/GenBank/DDBJ databases">
        <authorList>
            <person name="Varghese N."/>
            <person name="Submissions S."/>
        </authorList>
    </citation>
    <scope>NUCLEOTIDE SEQUENCE [LARGE SCALE GENOMIC DNA]</scope>
    <source>
        <strain evidence="2 3">DSM 20748</strain>
    </source>
</reference>
<gene>
    <name evidence="2" type="ORF">SAMN04488081_1588</name>
</gene>
<dbReference type="Proteomes" id="UP000198647">
    <property type="component" value="Unassembled WGS sequence"/>
</dbReference>
<comment type="caution">
    <text evidence="2">The sequence shown here is derived from an EMBL/GenBank/DDBJ whole genome shotgun (WGS) entry which is preliminary data.</text>
</comment>
<evidence type="ECO:0000313" key="2">
    <source>
        <dbReference type="EMBL" id="SDX87885.1"/>
    </source>
</evidence>
<dbReference type="Gene3D" id="3.10.580.10">
    <property type="entry name" value="CBS-domain"/>
    <property type="match status" value="1"/>
</dbReference>